<evidence type="ECO:0000256" key="5">
    <source>
        <dbReference type="PROSITE-ProRule" id="PRU00723"/>
    </source>
</evidence>
<dbReference type="PROSITE" id="PS50103">
    <property type="entry name" value="ZF_C3H1"/>
    <property type="match status" value="2"/>
</dbReference>
<dbReference type="InterPro" id="IPR036855">
    <property type="entry name" value="Znf_CCCH_sf"/>
</dbReference>
<evidence type="ECO:0000256" key="1">
    <source>
        <dbReference type="ARBA" id="ARBA00022723"/>
    </source>
</evidence>
<dbReference type="SMART" id="SM00356">
    <property type="entry name" value="ZnF_C3H1"/>
    <property type="match status" value="2"/>
</dbReference>
<name>A0A7C8ZX37_OPUST</name>
<reference evidence="9" key="2">
    <citation type="submission" date="2020-07" db="EMBL/GenBank/DDBJ databases">
        <authorList>
            <person name="Vera ALvarez R."/>
            <person name="Arias-Moreno D.M."/>
            <person name="Jimenez-Jacinto V."/>
            <person name="Jimenez-Bremont J.F."/>
            <person name="Swaminathan K."/>
            <person name="Moose S.P."/>
            <person name="Guerrero-Gonzalez M.L."/>
            <person name="Marino-Ramirez L."/>
            <person name="Landsman D."/>
            <person name="Rodriguez-Kessler M."/>
            <person name="Delgado-Sanchez P."/>
        </authorList>
    </citation>
    <scope>NUCLEOTIDE SEQUENCE</scope>
    <source>
        <tissue evidence="9">Cladode</tissue>
    </source>
</reference>
<dbReference type="GO" id="GO:0003729">
    <property type="term" value="F:mRNA binding"/>
    <property type="evidence" value="ECO:0007669"/>
    <property type="project" value="InterPro"/>
</dbReference>
<sequence length="285" mass="31743">MDKDDYAWNFSGLSSPSDEALAGSGSHLYRAQLIVENRLYEQLLNRYQTAVMRLKEVTREANVLQEENEWLRLANEELTGRLLSWSDGFANKGIGDRNVNNVFGSSVIEMSPEDMGGIGSTSNSSATSVIMDESDESERCSLPKSISVPSPGYFKLVSHPSSPPKSPQGEPNPSRIRRQQPSGTKLRVRGEEKGVEIRVFNQGMHKTELCNKWEETGICPYGDHCRFAHGLSELRPVIRHPRYKTQVCRLVLAGATCPYGHRCHFLHSLMPSTATTTTTRLSSSP</sequence>
<feature type="coiled-coil region" evidence="6">
    <location>
        <begin position="40"/>
        <end position="74"/>
    </location>
</feature>
<dbReference type="PANTHER" id="PTHR12547:SF162">
    <property type="entry name" value="ZINC FINGER CCCH DOMAIN-CONTAINING PROTEIN 15"/>
    <property type="match status" value="1"/>
</dbReference>
<feature type="domain" description="C3H1-type" evidence="8">
    <location>
        <begin position="242"/>
        <end position="270"/>
    </location>
</feature>
<evidence type="ECO:0000256" key="4">
    <source>
        <dbReference type="ARBA" id="ARBA00022833"/>
    </source>
</evidence>
<evidence type="ECO:0000256" key="7">
    <source>
        <dbReference type="SAM" id="MobiDB-lite"/>
    </source>
</evidence>
<evidence type="ECO:0000256" key="3">
    <source>
        <dbReference type="ARBA" id="ARBA00022771"/>
    </source>
</evidence>
<organism evidence="9">
    <name type="scientific">Opuntia streptacantha</name>
    <name type="common">Prickly pear cactus</name>
    <name type="synonym">Opuntia cardona</name>
    <dbReference type="NCBI Taxonomy" id="393608"/>
    <lineage>
        <taxon>Eukaryota</taxon>
        <taxon>Viridiplantae</taxon>
        <taxon>Streptophyta</taxon>
        <taxon>Embryophyta</taxon>
        <taxon>Tracheophyta</taxon>
        <taxon>Spermatophyta</taxon>
        <taxon>Magnoliopsida</taxon>
        <taxon>eudicotyledons</taxon>
        <taxon>Gunneridae</taxon>
        <taxon>Pentapetalae</taxon>
        <taxon>Caryophyllales</taxon>
        <taxon>Cactineae</taxon>
        <taxon>Cactaceae</taxon>
        <taxon>Opuntioideae</taxon>
        <taxon>Opuntia</taxon>
    </lineage>
</organism>
<dbReference type="InterPro" id="IPR045877">
    <property type="entry name" value="ZFP36-like"/>
</dbReference>
<feature type="zinc finger region" description="C3H1-type" evidence="5">
    <location>
        <begin position="204"/>
        <end position="232"/>
    </location>
</feature>
<keyword evidence="6" id="KW-0175">Coiled coil</keyword>
<evidence type="ECO:0000313" key="9">
    <source>
        <dbReference type="EMBL" id="MBA4653236.1"/>
    </source>
</evidence>
<evidence type="ECO:0000256" key="2">
    <source>
        <dbReference type="ARBA" id="ARBA00022737"/>
    </source>
</evidence>
<feature type="domain" description="C3H1-type" evidence="8">
    <location>
        <begin position="204"/>
        <end position="232"/>
    </location>
</feature>
<keyword evidence="1 5" id="KW-0479">Metal-binding</keyword>
<keyword evidence="2" id="KW-0677">Repeat</keyword>
<dbReference type="EMBL" id="GISG01178099">
    <property type="protein sequence ID" value="MBA4653236.1"/>
    <property type="molecule type" value="Transcribed_RNA"/>
</dbReference>
<reference evidence="9" key="1">
    <citation type="journal article" date="2013" name="J. Plant Res.">
        <title>Effect of fungi and light on seed germination of three Opuntia species from semiarid lands of central Mexico.</title>
        <authorList>
            <person name="Delgado-Sanchez P."/>
            <person name="Jimenez-Bremont J.F."/>
            <person name="Guerrero-Gonzalez Mde L."/>
            <person name="Flores J."/>
        </authorList>
    </citation>
    <scope>NUCLEOTIDE SEQUENCE</scope>
    <source>
        <tissue evidence="9">Cladode</tissue>
    </source>
</reference>
<dbReference type="FunFam" id="4.10.1000.10:FF:000002">
    <property type="entry name" value="Zinc finger protein 36, C3H1 type-like 1"/>
    <property type="match status" value="1"/>
</dbReference>
<proteinExistence type="predicted"/>
<dbReference type="FunFam" id="4.10.1000.10:FF:000001">
    <property type="entry name" value="zinc finger CCCH domain-containing protein 15-like"/>
    <property type="match status" value="1"/>
</dbReference>
<keyword evidence="4 5" id="KW-0862">Zinc</keyword>
<dbReference type="Gene3D" id="4.10.1000.10">
    <property type="entry name" value="Zinc finger, CCCH-type"/>
    <property type="match status" value="2"/>
</dbReference>
<protein>
    <recommendedName>
        <fullName evidence="8">C3H1-type domain-containing protein</fullName>
    </recommendedName>
</protein>
<dbReference type="Pfam" id="PF00642">
    <property type="entry name" value="zf-CCCH"/>
    <property type="match status" value="2"/>
</dbReference>
<feature type="region of interest" description="Disordered" evidence="7">
    <location>
        <begin position="113"/>
        <end position="186"/>
    </location>
</feature>
<evidence type="ECO:0000256" key="6">
    <source>
        <dbReference type="SAM" id="Coils"/>
    </source>
</evidence>
<dbReference type="SUPFAM" id="SSF90229">
    <property type="entry name" value="CCCH zinc finger"/>
    <property type="match status" value="2"/>
</dbReference>
<dbReference type="PANTHER" id="PTHR12547">
    <property type="entry name" value="CCCH ZINC FINGER/TIS11-RELATED"/>
    <property type="match status" value="1"/>
</dbReference>
<dbReference type="AlphaFoldDB" id="A0A7C8ZX37"/>
<accession>A0A7C8ZX37</accession>
<dbReference type="InterPro" id="IPR000571">
    <property type="entry name" value="Znf_CCCH"/>
</dbReference>
<feature type="zinc finger region" description="C3H1-type" evidence="5">
    <location>
        <begin position="242"/>
        <end position="270"/>
    </location>
</feature>
<keyword evidence="3 5" id="KW-0863">Zinc-finger</keyword>
<evidence type="ECO:0000259" key="8">
    <source>
        <dbReference type="PROSITE" id="PS50103"/>
    </source>
</evidence>
<dbReference type="GO" id="GO:0008270">
    <property type="term" value="F:zinc ion binding"/>
    <property type="evidence" value="ECO:0007669"/>
    <property type="project" value="UniProtKB-KW"/>
</dbReference>